<dbReference type="AlphaFoldDB" id="A0A5B0PYP1"/>
<dbReference type="Proteomes" id="UP000325313">
    <property type="component" value="Unassembled WGS sequence"/>
</dbReference>
<evidence type="ECO:0000313" key="2">
    <source>
        <dbReference type="EMBL" id="KAA1120973.1"/>
    </source>
</evidence>
<sequence length="102" mass="11369">MFWFCSLFGRRDPLNQEHQRDGPTLIKDNAFMNQLKSGPLSLGNNTLINQLKLTSDIKSSSSTRIPTHCNVTVTKHIQCAERTILKNQADLGHAGTNSTDTK</sequence>
<dbReference type="EMBL" id="VSWC01000040">
    <property type="protein sequence ID" value="KAA1105957.1"/>
    <property type="molecule type" value="Genomic_DNA"/>
</dbReference>
<reference evidence="3 4" key="1">
    <citation type="submission" date="2019-05" db="EMBL/GenBank/DDBJ databases">
        <title>Emergence of the Ug99 lineage of the wheat stem rust pathogen through somatic hybridization.</title>
        <authorList>
            <person name="Li F."/>
            <person name="Upadhyaya N.M."/>
            <person name="Sperschneider J."/>
            <person name="Matny O."/>
            <person name="Nguyen-Phuc H."/>
            <person name="Mago R."/>
            <person name="Raley C."/>
            <person name="Miller M.E."/>
            <person name="Silverstein K.A.T."/>
            <person name="Henningsen E."/>
            <person name="Hirsch C.D."/>
            <person name="Visser B."/>
            <person name="Pretorius Z.A."/>
            <person name="Steffenson B.J."/>
            <person name="Schwessinger B."/>
            <person name="Dodds P.N."/>
            <person name="Figueroa M."/>
        </authorList>
    </citation>
    <scope>NUCLEOTIDE SEQUENCE [LARGE SCALE GENOMIC DNA]</scope>
    <source>
        <strain evidence="1">21-0</strain>
        <strain evidence="2 4">Ug99</strain>
    </source>
</reference>
<accession>A0A5B0PYP1</accession>
<name>A0A5B0PYP1_PUCGR</name>
<proteinExistence type="predicted"/>
<evidence type="ECO:0000313" key="3">
    <source>
        <dbReference type="Proteomes" id="UP000324748"/>
    </source>
</evidence>
<gene>
    <name evidence="1" type="ORF">PGT21_024888</name>
    <name evidence="2" type="ORF">PGTUg99_023733</name>
</gene>
<keyword evidence="3" id="KW-1185">Reference proteome</keyword>
<comment type="caution">
    <text evidence="1">The sequence shown here is derived from an EMBL/GenBank/DDBJ whole genome shotgun (WGS) entry which is preliminary data.</text>
</comment>
<evidence type="ECO:0000313" key="4">
    <source>
        <dbReference type="Proteomes" id="UP000325313"/>
    </source>
</evidence>
<dbReference type="EMBL" id="VDEP01000240">
    <property type="protein sequence ID" value="KAA1120973.1"/>
    <property type="molecule type" value="Genomic_DNA"/>
</dbReference>
<dbReference type="Proteomes" id="UP000324748">
    <property type="component" value="Unassembled WGS sequence"/>
</dbReference>
<evidence type="ECO:0000313" key="1">
    <source>
        <dbReference type="EMBL" id="KAA1105957.1"/>
    </source>
</evidence>
<organism evidence="1 3">
    <name type="scientific">Puccinia graminis f. sp. tritici</name>
    <dbReference type="NCBI Taxonomy" id="56615"/>
    <lineage>
        <taxon>Eukaryota</taxon>
        <taxon>Fungi</taxon>
        <taxon>Dikarya</taxon>
        <taxon>Basidiomycota</taxon>
        <taxon>Pucciniomycotina</taxon>
        <taxon>Pucciniomycetes</taxon>
        <taxon>Pucciniales</taxon>
        <taxon>Pucciniaceae</taxon>
        <taxon>Puccinia</taxon>
    </lineage>
</organism>
<protein>
    <submittedName>
        <fullName evidence="1">Uncharacterized protein</fullName>
    </submittedName>
</protein>